<dbReference type="AlphaFoldDB" id="A0A6C0AT35"/>
<name>A0A6C0AT35_9ZZZZ</name>
<reference evidence="2" key="1">
    <citation type="journal article" date="2020" name="Nature">
        <title>Giant virus diversity and host interactions through global metagenomics.</title>
        <authorList>
            <person name="Schulz F."/>
            <person name="Roux S."/>
            <person name="Paez-Espino D."/>
            <person name="Jungbluth S."/>
            <person name="Walsh D.A."/>
            <person name="Denef V.J."/>
            <person name="McMahon K.D."/>
            <person name="Konstantinidis K.T."/>
            <person name="Eloe-Fadrosh E.A."/>
            <person name="Kyrpides N.C."/>
            <person name="Woyke T."/>
        </authorList>
    </citation>
    <scope>NUCLEOTIDE SEQUENCE</scope>
    <source>
        <strain evidence="2">GVMAG-S-1101171-111</strain>
    </source>
</reference>
<keyword evidence="1" id="KW-0812">Transmembrane</keyword>
<protein>
    <submittedName>
        <fullName evidence="2">Uncharacterized protein</fullName>
    </submittedName>
</protein>
<feature type="transmembrane region" description="Helical" evidence="1">
    <location>
        <begin position="6"/>
        <end position="30"/>
    </location>
</feature>
<sequence length="200" mass="22005">MEFSVYSFLYLFIVLAPFIIICAITLLSLFNADFKGICFIAGLSLTTFATAILGQLLKDILPQMPVDSDAACKSTIMTVGTTSYILPMGQVIISFTFWYFIYCIVTNGFVVANIGMIIFFVLLVIGDIAWNYSNKCFHIVNLLLASFLGGSLGALWAKIIDAISESRLLYFVRGTSSEDTCSASNKKFVCNVTKNGKLLQ</sequence>
<feature type="transmembrane region" description="Helical" evidence="1">
    <location>
        <begin position="84"/>
        <end position="102"/>
    </location>
</feature>
<feature type="transmembrane region" description="Helical" evidence="1">
    <location>
        <begin position="37"/>
        <end position="57"/>
    </location>
</feature>
<organism evidence="2">
    <name type="scientific">viral metagenome</name>
    <dbReference type="NCBI Taxonomy" id="1070528"/>
    <lineage>
        <taxon>unclassified sequences</taxon>
        <taxon>metagenomes</taxon>
        <taxon>organismal metagenomes</taxon>
    </lineage>
</organism>
<evidence type="ECO:0000256" key="1">
    <source>
        <dbReference type="SAM" id="Phobius"/>
    </source>
</evidence>
<dbReference type="EMBL" id="MN740807">
    <property type="protein sequence ID" value="QHS82888.1"/>
    <property type="molecule type" value="Genomic_DNA"/>
</dbReference>
<proteinExistence type="predicted"/>
<feature type="transmembrane region" description="Helical" evidence="1">
    <location>
        <begin position="138"/>
        <end position="157"/>
    </location>
</feature>
<keyword evidence="1" id="KW-1133">Transmembrane helix</keyword>
<accession>A0A6C0AT35</accession>
<evidence type="ECO:0000313" key="2">
    <source>
        <dbReference type="EMBL" id="QHS82888.1"/>
    </source>
</evidence>
<keyword evidence="1" id="KW-0472">Membrane</keyword>
<feature type="transmembrane region" description="Helical" evidence="1">
    <location>
        <begin position="109"/>
        <end position="132"/>
    </location>
</feature>